<keyword evidence="2" id="KW-1185">Reference proteome</keyword>
<proteinExistence type="predicted"/>
<dbReference type="EMBL" id="JAAOAS010000036">
    <property type="protein sequence ID" value="KAF5602472.1"/>
    <property type="molecule type" value="Genomic_DNA"/>
</dbReference>
<gene>
    <name evidence="1" type="ORF">FPCIR_1813</name>
</gene>
<evidence type="ECO:0000313" key="1">
    <source>
        <dbReference type="EMBL" id="KAF5602472.1"/>
    </source>
</evidence>
<dbReference type="Proteomes" id="UP000546213">
    <property type="component" value="Unassembled WGS sequence"/>
</dbReference>
<organism evidence="1 2">
    <name type="scientific">Fusarium pseudocircinatum</name>
    <dbReference type="NCBI Taxonomy" id="56676"/>
    <lineage>
        <taxon>Eukaryota</taxon>
        <taxon>Fungi</taxon>
        <taxon>Dikarya</taxon>
        <taxon>Ascomycota</taxon>
        <taxon>Pezizomycotina</taxon>
        <taxon>Sordariomycetes</taxon>
        <taxon>Hypocreomycetidae</taxon>
        <taxon>Hypocreales</taxon>
        <taxon>Nectriaceae</taxon>
        <taxon>Fusarium</taxon>
        <taxon>Fusarium fujikuroi species complex</taxon>
    </lineage>
</organism>
<sequence length="360" mass="42491">MPPQHETTPWVLDSFGSLPPEINVYIMESLTLRDLLSLTRASPGAWRYFQKDYAFIIRSHIARFYDHYADPTAIPLLGLLSRLRLLRSQLKGKSKDVVENHLRPVFDSILSLRFTEIPSRWESNLPVLVAATDMIPELKESFLRWLGNNLPNELGKVPYWAKWRFIESFLRFESFCCIFYHPGGFLSHDMWNLRTIFLRPFMAGEALVPSDLAPSDRRTLWGYGRFRWMTWPYGVTEFNFKAPYEFTRWFDELIMSVDISLRRKQARATRRRKKPPPTTEHSEIRDFLKRKGSEYRHFCYHLALQGNMLLAHVSSLNPEGLESYIVDAYTSVVASQPGRKMAYHLDLDEMRLIERKWRFQ</sequence>
<dbReference type="AlphaFoldDB" id="A0A8H5PT11"/>
<comment type="caution">
    <text evidence="1">The sequence shown here is derived from an EMBL/GenBank/DDBJ whole genome shotgun (WGS) entry which is preliminary data.</text>
</comment>
<accession>A0A8H5PT11</accession>
<dbReference type="OrthoDB" id="5086792at2759"/>
<evidence type="ECO:0000313" key="2">
    <source>
        <dbReference type="Proteomes" id="UP000546213"/>
    </source>
</evidence>
<name>A0A8H5PT11_9HYPO</name>
<protein>
    <submittedName>
        <fullName evidence="1">Uracil catabolism 4</fullName>
    </submittedName>
</protein>
<reference evidence="1 2" key="1">
    <citation type="submission" date="2020-05" db="EMBL/GenBank/DDBJ databases">
        <title>Identification and distribution of gene clusters putatively required for synthesis of sphingolipid metabolism inhibitors in phylogenetically diverse species of the filamentous fungus Fusarium.</title>
        <authorList>
            <person name="Kim H.-S."/>
            <person name="Busman M."/>
            <person name="Brown D.W."/>
            <person name="Divon H."/>
            <person name="Uhlig S."/>
            <person name="Proctor R.H."/>
        </authorList>
    </citation>
    <scope>NUCLEOTIDE SEQUENCE [LARGE SCALE GENOMIC DNA]</scope>
    <source>
        <strain evidence="1 2">NRRL 36939</strain>
    </source>
</reference>